<dbReference type="InterPro" id="IPR008979">
    <property type="entry name" value="Galactose-bd-like_sf"/>
</dbReference>
<dbReference type="Proteomes" id="UP000623467">
    <property type="component" value="Unassembled WGS sequence"/>
</dbReference>
<keyword evidence="3" id="KW-1185">Reference proteome</keyword>
<feature type="chain" id="PRO_5034213269" evidence="1">
    <location>
        <begin position="26"/>
        <end position="381"/>
    </location>
</feature>
<protein>
    <submittedName>
        <fullName evidence="2">Uncharacterized protein</fullName>
    </submittedName>
</protein>
<dbReference type="EMBL" id="JACAZH010000030">
    <property type="protein sequence ID" value="KAF7340561.1"/>
    <property type="molecule type" value="Genomic_DNA"/>
</dbReference>
<name>A0A8H6XHG3_9AGAR</name>
<feature type="signal peptide" evidence="1">
    <location>
        <begin position="1"/>
        <end position="25"/>
    </location>
</feature>
<dbReference type="OrthoDB" id="10036721at2759"/>
<organism evidence="2 3">
    <name type="scientific">Mycena sanguinolenta</name>
    <dbReference type="NCBI Taxonomy" id="230812"/>
    <lineage>
        <taxon>Eukaryota</taxon>
        <taxon>Fungi</taxon>
        <taxon>Dikarya</taxon>
        <taxon>Basidiomycota</taxon>
        <taxon>Agaricomycotina</taxon>
        <taxon>Agaricomycetes</taxon>
        <taxon>Agaricomycetidae</taxon>
        <taxon>Agaricales</taxon>
        <taxon>Marasmiineae</taxon>
        <taxon>Mycenaceae</taxon>
        <taxon>Mycena</taxon>
    </lineage>
</organism>
<accession>A0A8H6XHG3</accession>
<gene>
    <name evidence="2" type="ORF">MSAN_02127600</name>
</gene>
<sequence length="381" mass="39886">MALLFIVTLFSLLFAKLSLCASASGSNATDASLVAAASSSLVFTSSKWIWTASSTAGSTVSLRKDFTPPLGKSLIAAEIIITADSQLTFYVNGELVGSGTPPNRPRFAQRFCVDLLPSFNVFAATGIAPSTPSDGGLLATILLTYSDLTTDTILSDSSWRVHAGAPVGFQQLSFDDTAWPAATVVGSFGDAPWDEVNIPANPPVLTFDRAEWVWTDVVPASGTLPAGSRAFRRTFTPAPGQVPMSAQIIMAADNLYTLYVNGVQIDANRGFTVANNYIINFSPSTTEIVLAVLVTNNAASPAGLLLAMEVNMVPSGRANCTAGSFLLTDNGWLSTKAAIPAGWEQPGFDDSAWPPVVSEGAYPVAPWGTNTIAPPSAPVNV</sequence>
<keyword evidence="1" id="KW-0732">Signal</keyword>
<reference evidence="2" key="1">
    <citation type="submission" date="2020-05" db="EMBL/GenBank/DDBJ databases">
        <title>Mycena genomes resolve the evolution of fungal bioluminescence.</title>
        <authorList>
            <person name="Tsai I.J."/>
        </authorList>
    </citation>
    <scope>NUCLEOTIDE SEQUENCE</scope>
    <source>
        <strain evidence="2">160909Yilan</strain>
    </source>
</reference>
<evidence type="ECO:0000313" key="2">
    <source>
        <dbReference type="EMBL" id="KAF7340561.1"/>
    </source>
</evidence>
<evidence type="ECO:0000313" key="3">
    <source>
        <dbReference type="Proteomes" id="UP000623467"/>
    </source>
</evidence>
<dbReference type="AlphaFoldDB" id="A0A8H6XHG3"/>
<comment type="caution">
    <text evidence="2">The sequence shown here is derived from an EMBL/GenBank/DDBJ whole genome shotgun (WGS) entry which is preliminary data.</text>
</comment>
<proteinExistence type="predicted"/>
<evidence type="ECO:0000256" key="1">
    <source>
        <dbReference type="SAM" id="SignalP"/>
    </source>
</evidence>
<dbReference type="SUPFAM" id="SSF49785">
    <property type="entry name" value="Galactose-binding domain-like"/>
    <property type="match status" value="1"/>
</dbReference>
<dbReference type="Gene3D" id="2.60.120.260">
    <property type="entry name" value="Galactose-binding domain-like"/>
    <property type="match status" value="2"/>
</dbReference>